<dbReference type="SUPFAM" id="SSF54523">
    <property type="entry name" value="Pili subunits"/>
    <property type="match status" value="1"/>
</dbReference>
<dbReference type="PANTHER" id="PTHR38831:SF2">
    <property type="entry name" value="TYPE II SECRETION SYSTEM PROTEIN K"/>
    <property type="match status" value="1"/>
</dbReference>
<keyword evidence="5" id="KW-0997">Cell inner membrane</keyword>
<gene>
    <name evidence="12" type="ORF">A7E78_08760</name>
</gene>
<evidence type="ECO:0000256" key="1">
    <source>
        <dbReference type="ARBA" id="ARBA00004533"/>
    </source>
</evidence>
<keyword evidence="7" id="KW-0653">Protein transport</keyword>
<feature type="domain" description="T2SS protein K first SAM-like" evidence="11">
    <location>
        <begin position="101"/>
        <end position="203"/>
    </location>
</feature>
<dbReference type="Pfam" id="PF21687">
    <property type="entry name" value="T2SSK_1st"/>
    <property type="match status" value="1"/>
</dbReference>
<dbReference type="PANTHER" id="PTHR38831">
    <property type="entry name" value="TYPE II SECRETION SYSTEM PROTEIN K"/>
    <property type="match status" value="1"/>
</dbReference>
<dbReference type="GO" id="GO:0005886">
    <property type="term" value="C:plasma membrane"/>
    <property type="evidence" value="ECO:0007669"/>
    <property type="project" value="UniProtKB-SubCell"/>
</dbReference>
<dbReference type="InterPro" id="IPR005628">
    <property type="entry name" value="GspK"/>
</dbReference>
<dbReference type="RefSeq" id="WP_072283881.1">
    <property type="nucleotide sequence ID" value="NZ_CP015519.1"/>
</dbReference>
<evidence type="ECO:0000313" key="13">
    <source>
        <dbReference type="Proteomes" id="UP000182517"/>
    </source>
</evidence>
<evidence type="ECO:0000256" key="3">
    <source>
        <dbReference type="ARBA" id="ARBA00022448"/>
    </source>
</evidence>
<proteinExistence type="inferred from homology"/>
<accession>A0A1L3GQI9</accession>
<dbReference type="Proteomes" id="UP000182517">
    <property type="component" value="Chromosome"/>
</dbReference>
<dbReference type="Pfam" id="PF03934">
    <property type="entry name" value="T2SSK"/>
    <property type="match status" value="1"/>
</dbReference>
<dbReference type="InterPro" id="IPR038072">
    <property type="entry name" value="GspK_central_sf"/>
</dbReference>
<keyword evidence="3" id="KW-0813">Transport</keyword>
<evidence type="ECO:0000256" key="7">
    <source>
        <dbReference type="ARBA" id="ARBA00022927"/>
    </source>
</evidence>
<dbReference type="InterPro" id="IPR049179">
    <property type="entry name" value="T2SSK_SAM-like_2nd"/>
</dbReference>
<keyword evidence="8" id="KW-1133">Transmembrane helix</keyword>
<dbReference type="AlphaFoldDB" id="A0A1L3GQI9"/>
<evidence type="ECO:0000259" key="10">
    <source>
        <dbReference type="Pfam" id="PF03934"/>
    </source>
</evidence>
<evidence type="ECO:0000256" key="8">
    <source>
        <dbReference type="ARBA" id="ARBA00022989"/>
    </source>
</evidence>
<evidence type="ECO:0000256" key="4">
    <source>
        <dbReference type="ARBA" id="ARBA00022475"/>
    </source>
</evidence>
<comment type="subcellular location">
    <subcellularLocation>
        <location evidence="1">Cell inner membrane</location>
    </subcellularLocation>
</comment>
<organism evidence="12 13">
    <name type="scientific">Syntrophotalea acetylenivorans</name>
    <dbReference type="NCBI Taxonomy" id="1842532"/>
    <lineage>
        <taxon>Bacteria</taxon>
        <taxon>Pseudomonadati</taxon>
        <taxon>Thermodesulfobacteriota</taxon>
        <taxon>Desulfuromonadia</taxon>
        <taxon>Desulfuromonadales</taxon>
        <taxon>Syntrophotaleaceae</taxon>
        <taxon>Syntrophotalea</taxon>
    </lineage>
</organism>
<dbReference type="GO" id="GO:0009306">
    <property type="term" value="P:protein secretion"/>
    <property type="evidence" value="ECO:0007669"/>
    <property type="project" value="InterPro"/>
</dbReference>
<keyword evidence="9" id="KW-0472">Membrane</keyword>
<dbReference type="KEGG" id="pef:A7E78_08760"/>
<evidence type="ECO:0000256" key="6">
    <source>
        <dbReference type="ARBA" id="ARBA00022692"/>
    </source>
</evidence>
<evidence type="ECO:0000259" key="11">
    <source>
        <dbReference type="Pfam" id="PF21687"/>
    </source>
</evidence>
<evidence type="ECO:0000256" key="2">
    <source>
        <dbReference type="ARBA" id="ARBA00007246"/>
    </source>
</evidence>
<dbReference type="SUPFAM" id="SSF158544">
    <property type="entry name" value="GspK insert domain-like"/>
    <property type="match status" value="1"/>
</dbReference>
<dbReference type="NCBIfam" id="NF037980">
    <property type="entry name" value="T2SS_GspK"/>
    <property type="match status" value="1"/>
</dbReference>
<dbReference type="Gene3D" id="1.10.40.60">
    <property type="entry name" value="EpsJ-like"/>
    <property type="match status" value="2"/>
</dbReference>
<keyword evidence="6" id="KW-0812">Transmembrane</keyword>
<name>A0A1L3GQI9_9BACT</name>
<dbReference type="InterPro" id="IPR049031">
    <property type="entry name" value="T2SSK_SAM-like_1st"/>
</dbReference>
<evidence type="ECO:0000256" key="9">
    <source>
        <dbReference type="ARBA" id="ARBA00023136"/>
    </source>
</evidence>
<evidence type="ECO:0000256" key="5">
    <source>
        <dbReference type="ARBA" id="ARBA00022519"/>
    </source>
</evidence>
<keyword evidence="13" id="KW-1185">Reference proteome</keyword>
<sequence length="304" mass="34132">MNRLREEQGTVLLLVLVVITLLTALLSDFAFSTLVDLRLAESFRDRTKAYYLAKGGVRFGRMLLQEDNNDHDSRDETWAQAISGYPVGDGVVSISIEDHDGRLNLNRLVTSQGNTDVVIKERLIRLFERLEINEGADLTAALIDWLDPDDDPEDLGAEKDYYLGLANPYQVKNSAFDELPELLKVRGFSPEIYKQLAPHVTIWGDRLVNVNTASRELLLALAAEMESEAADAIINARQQSPLTAIRQLKDLPEMEQSYGFIFRYIKVSSSSYRVTAWAETGAGISTLKADIKKDGNQILYFKVD</sequence>
<dbReference type="InterPro" id="IPR045584">
    <property type="entry name" value="Pilin-like"/>
</dbReference>
<feature type="domain" description="T2SS protein K second SAM-like" evidence="10">
    <location>
        <begin position="208"/>
        <end position="256"/>
    </location>
</feature>
<reference evidence="12 13" key="1">
    <citation type="journal article" date="2017" name="Genome Announc.">
        <title>Complete Genome Sequences of Two Acetylene-Fermenting Pelobacter acetylenicus Strains.</title>
        <authorList>
            <person name="Sutton J.M."/>
            <person name="Baesman S.M."/>
            <person name="Fierst J.L."/>
            <person name="Poret-Peterson A.T."/>
            <person name="Oremland R.S."/>
            <person name="Dunlap D.S."/>
            <person name="Akob D.M."/>
        </authorList>
    </citation>
    <scope>NUCLEOTIDE SEQUENCE [LARGE SCALE GENOMIC DNA]</scope>
    <source>
        <strain evidence="12 13">SFB93</strain>
    </source>
</reference>
<dbReference type="PIRSF" id="PIRSF002786">
    <property type="entry name" value="XcpX"/>
    <property type="match status" value="1"/>
</dbReference>
<dbReference type="STRING" id="1842532.A7E78_08760"/>
<protein>
    <submittedName>
        <fullName evidence="12">Uncharacterized protein</fullName>
    </submittedName>
</protein>
<keyword evidence="4" id="KW-1003">Cell membrane</keyword>
<comment type="similarity">
    <text evidence="2">Belongs to the GSP K family.</text>
</comment>
<evidence type="ECO:0000313" key="12">
    <source>
        <dbReference type="EMBL" id="APG27918.1"/>
    </source>
</evidence>
<dbReference type="EMBL" id="CP015519">
    <property type="protein sequence ID" value="APG27918.1"/>
    <property type="molecule type" value="Genomic_DNA"/>
</dbReference>
<dbReference type="OrthoDB" id="5398238at2"/>
<dbReference type="Gene3D" id="3.30.1300.30">
    <property type="entry name" value="GSPII I/J protein-like"/>
    <property type="match status" value="1"/>
</dbReference>